<accession>A0ABN2CI76</accession>
<keyword evidence="2" id="KW-1133">Transmembrane helix</keyword>
<keyword evidence="2" id="KW-0472">Membrane</keyword>
<proteinExistence type="predicted"/>
<comment type="caution">
    <text evidence="3">The sequence shown here is derived from an EMBL/GenBank/DDBJ whole genome shotgun (WGS) entry which is preliminary data.</text>
</comment>
<dbReference type="RefSeq" id="WP_344182608.1">
    <property type="nucleotide sequence ID" value="NZ_BAAANC010000004.1"/>
</dbReference>
<evidence type="ECO:0000313" key="4">
    <source>
        <dbReference type="Proteomes" id="UP001500363"/>
    </source>
</evidence>
<evidence type="ECO:0000256" key="2">
    <source>
        <dbReference type="SAM" id="Phobius"/>
    </source>
</evidence>
<dbReference type="Proteomes" id="UP001500363">
    <property type="component" value="Unassembled WGS sequence"/>
</dbReference>
<organism evidence="3 4">
    <name type="scientific">Kribbella lupini</name>
    <dbReference type="NCBI Taxonomy" id="291602"/>
    <lineage>
        <taxon>Bacteria</taxon>
        <taxon>Bacillati</taxon>
        <taxon>Actinomycetota</taxon>
        <taxon>Actinomycetes</taxon>
        <taxon>Propionibacteriales</taxon>
        <taxon>Kribbellaceae</taxon>
        <taxon>Kribbella</taxon>
    </lineage>
</organism>
<feature type="transmembrane region" description="Helical" evidence="2">
    <location>
        <begin position="70"/>
        <end position="89"/>
    </location>
</feature>
<gene>
    <name evidence="3" type="ORF">GCM10009741_73380</name>
</gene>
<protein>
    <recommendedName>
        <fullName evidence="5">PASTA domain-containing protein</fullName>
    </recommendedName>
</protein>
<dbReference type="EMBL" id="BAAANC010000004">
    <property type="protein sequence ID" value="GAA1557872.1"/>
    <property type="molecule type" value="Genomic_DNA"/>
</dbReference>
<feature type="compositionally biased region" description="Low complexity" evidence="1">
    <location>
        <begin position="38"/>
        <end position="52"/>
    </location>
</feature>
<keyword evidence="4" id="KW-1185">Reference proteome</keyword>
<evidence type="ECO:0000313" key="3">
    <source>
        <dbReference type="EMBL" id="GAA1557872.1"/>
    </source>
</evidence>
<keyword evidence="2" id="KW-0812">Transmembrane</keyword>
<evidence type="ECO:0008006" key="5">
    <source>
        <dbReference type="Google" id="ProtNLM"/>
    </source>
</evidence>
<feature type="region of interest" description="Disordered" evidence="1">
    <location>
        <begin position="38"/>
        <end position="62"/>
    </location>
</feature>
<sequence>MKTSDTDAAVRALKPSTTTAVGDDTWAHLADDIVTTSEAPHASPTAAAGAEPVGSGGTPRTRFRPARPRLALAGAFSLLIVGVVAATVVRSPGQDQPRALSFTDTGSSVIVRVVDPSADPKRYNAEFKSMGLKVKVNAVPVSPPSVGKFVGYSFPNEQSKLRLLEPGEKCSGTLNASDPGCQEGVEVPKNFVGWAEIDFGRAAKKGELYHHFSSNIDDPGEILAGVKFRGLTIAQVKPVLAAHGLTIESYHAAGTRPETGPIGTPPDSWYVHDATSYIAGEVQLDVAETK</sequence>
<evidence type="ECO:0000256" key="1">
    <source>
        <dbReference type="SAM" id="MobiDB-lite"/>
    </source>
</evidence>
<reference evidence="4" key="1">
    <citation type="journal article" date="2019" name="Int. J. Syst. Evol. Microbiol.">
        <title>The Global Catalogue of Microorganisms (GCM) 10K type strain sequencing project: providing services to taxonomists for standard genome sequencing and annotation.</title>
        <authorList>
            <consortium name="The Broad Institute Genomics Platform"/>
            <consortium name="The Broad Institute Genome Sequencing Center for Infectious Disease"/>
            <person name="Wu L."/>
            <person name="Ma J."/>
        </authorList>
    </citation>
    <scope>NUCLEOTIDE SEQUENCE [LARGE SCALE GENOMIC DNA]</scope>
    <source>
        <strain evidence="4">JCM 14303</strain>
    </source>
</reference>
<name>A0ABN2CI76_9ACTN</name>